<dbReference type="GO" id="GO:0015079">
    <property type="term" value="F:potassium ion transmembrane transporter activity"/>
    <property type="evidence" value="ECO:0007669"/>
    <property type="project" value="InterPro"/>
</dbReference>
<keyword evidence="6" id="KW-0406">Ion transport</keyword>
<gene>
    <name evidence="9" type="primary">trkA</name>
    <name evidence="9" type="ORF">FPY71_07440</name>
</gene>
<protein>
    <recommendedName>
        <fullName evidence="1">Trk system potassium uptake protein TrkA</fullName>
    </recommendedName>
</protein>
<comment type="caution">
    <text evidence="9">The sequence shown here is derived from an EMBL/GenBank/DDBJ whole genome shotgun (WGS) entry which is preliminary data.</text>
</comment>
<keyword evidence="4" id="KW-0630">Potassium</keyword>
<accession>A0A5B0DVH2</accession>
<keyword evidence="10" id="KW-1185">Reference proteome</keyword>
<dbReference type="InterPro" id="IPR006037">
    <property type="entry name" value="RCK_C"/>
</dbReference>
<dbReference type="Pfam" id="PF02080">
    <property type="entry name" value="TrkA_C"/>
    <property type="match status" value="2"/>
</dbReference>
<keyword evidence="2" id="KW-0813">Transport</keyword>
<dbReference type="PROSITE" id="PS51201">
    <property type="entry name" value="RCK_N"/>
    <property type="match status" value="2"/>
</dbReference>
<dbReference type="GO" id="GO:0005886">
    <property type="term" value="C:plasma membrane"/>
    <property type="evidence" value="ECO:0007669"/>
    <property type="project" value="InterPro"/>
</dbReference>
<dbReference type="RefSeq" id="WP_149299241.1">
    <property type="nucleotide sequence ID" value="NZ_VTWH01000002.1"/>
</dbReference>
<feature type="domain" description="RCK C-terminal" evidence="8">
    <location>
        <begin position="144"/>
        <end position="228"/>
    </location>
</feature>
<feature type="domain" description="RCK C-terminal" evidence="8">
    <location>
        <begin position="372"/>
        <end position="453"/>
    </location>
</feature>
<dbReference type="Proteomes" id="UP000324738">
    <property type="component" value="Unassembled WGS sequence"/>
</dbReference>
<evidence type="ECO:0000256" key="2">
    <source>
        <dbReference type="ARBA" id="ARBA00022448"/>
    </source>
</evidence>
<dbReference type="PRINTS" id="PR00335">
    <property type="entry name" value="KUPTAKETRKA"/>
</dbReference>
<dbReference type="PANTHER" id="PTHR43833:SF5">
    <property type="entry name" value="TRK SYSTEM POTASSIUM UPTAKE PROTEIN TRKA"/>
    <property type="match status" value="1"/>
</dbReference>
<reference evidence="9 10" key="1">
    <citation type="submission" date="2019-08" db="EMBL/GenBank/DDBJ databases">
        <title>Aureimonas fodiniaquatilis sp. nov., isolated from a coal mine wastewater.</title>
        <authorList>
            <person name="Kim W."/>
        </authorList>
    </citation>
    <scope>NUCLEOTIDE SEQUENCE [LARGE SCALE GENOMIC DNA]</scope>
    <source>
        <strain evidence="9 10">CAU 1482</strain>
    </source>
</reference>
<dbReference type="SUPFAM" id="SSF51735">
    <property type="entry name" value="NAD(P)-binding Rossmann-fold domains"/>
    <property type="match status" value="2"/>
</dbReference>
<evidence type="ECO:0000256" key="6">
    <source>
        <dbReference type="ARBA" id="ARBA00023065"/>
    </source>
</evidence>
<evidence type="ECO:0000256" key="4">
    <source>
        <dbReference type="ARBA" id="ARBA00022958"/>
    </source>
</evidence>
<dbReference type="Gene3D" id="3.40.50.720">
    <property type="entry name" value="NAD(P)-binding Rossmann-like Domain"/>
    <property type="match status" value="2"/>
</dbReference>
<keyword evidence="3" id="KW-0633">Potassium transport</keyword>
<organism evidence="9 10">
    <name type="scientific">Aureimonas fodinaquatilis</name>
    <dbReference type="NCBI Taxonomy" id="2565783"/>
    <lineage>
        <taxon>Bacteria</taxon>
        <taxon>Pseudomonadati</taxon>
        <taxon>Pseudomonadota</taxon>
        <taxon>Alphaproteobacteria</taxon>
        <taxon>Hyphomicrobiales</taxon>
        <taxon>Aurantimonadaceae</taxon>
        <taxon>Aureimonas</taxon>
    </lineage>
</organism>
<evidence type="ECO:0000256" key="1">
    <source>
        <dbReference type="ARBA" id="ARBA00017378"/>
    </source>
</evidence>
<dbReference type="InterPro" id="IPR006036">
    <property type="entry name" value="K_uptake_TrkA"/>
</dbReference>
<dbReference type="NCBIfam" id="NF007030">
    <property type="entry name" value="PRK09496.1-1"/>
    <property type="match status" value="1"/>
</dbReference>
<evidence type="ECO:0000256" key="5">
    <source>
        <dbReference type="ARBA" id="ARBA00023027"/>
    </source>
</evidence>
<feature type="domain" description="RCK N-terminal" evidence="7">
    <location>
        <begin position="233"/>
        <end position="352"/>
    </location>
</feature>
<evidence type="ECO:0000256" key="3">
    <source>
        <dbReference type="ARBA" id="ARBA00022538"/>
    </source>
</evidence>
<dbReference type="PANTHER" id="PTHR43833">
    <property type="entry name" value="POTASSIUM CHANNEL PROTEIN 2-RELATED-RELATED"/>
    <property type="match status" value="1"/>
</dbReference>
<dbReference type="InterPro" id="IPR036291">
    <property type="entry name" value="NAD(P)-bd_dom_sf"/>
</dbReference>
<dbReference type="OrthoDB" id="9775180at2"/>
<feature type="domain" description="RCK N-terminal" evidence="7">
    <location>
        <begin position="1"/>
        <end position="119"/>
    </location>
</feature>
<evidence type="ECO:0000259" key="7">
    <source>
        <dbReference type="PROSITE" id="PS51201"/>
    </source>
</evidence>
<proteinExistence type="predicted"/>
<evidence type="ECO:0000313" key="10">
    <source>
        <dbReference type="Proteomes" id="UP000324738"/>
    </source>
</evidence>
<dbReference type="PROSITE" id="PS51202">
    <property type="entry name" value="RCK_C"/>
    <property type="match status" value="2"/>
</dbReference>
<dbReference type="NCBIfam" id="NF007039">
    <property type="entry name" value="PRK09496.3-2"/>
    <property type="match status" value="1"/>
</dbReference>
<dbReference type="InterPro" id="IPR036721">
    <property type="entry name" value="RCK_C_sf"/>
</dbReference>
<dbReference type="InterPro" id="IPR050721">
    <property type="entry name" value="Trk_Ktr_HKT_K-transport"/>
</dbReference>
<dbReference type="SUPFAM" id="SSF116726">
    <property type="entry name" value="TrkA C-terminal domain-like"/>
    <property type="match status" value="2"/>
</dbReference>
<dbReference type="InterPro" id="IPR003148">
    <property type="entry name" value="RCK_N"/>
</dbReference>
<dbReference type="Gene3D" id="3.30.70.1450">
    <property type="entry name" value="Regulator of K+ conductance, C-terminal domain"/>
    <property type="match status" value="2"/>
</dbReference>
<sequence>MKVVICGAGQVGYGIAERLAAEYHDVSVIDTSPALVQVVRDTLDARGIVGHGAYPEVLQEAGADQADLLVAVTLHDEVNMVACQVAHSVFNIPTKIARIRSQSYLRSDLQDFFSTDHMPIDAIISPEREVGEMVLRRISLPGAMDVIRFSDTSMVTVAIECREDCPIVNKPLGQLTELFPDLGATVVGIWRGNELIVPNTADALVTGDIAYVVADEGQIKRTLLLFGHEEPEAGRIVIAGGGNIGLFVAQEMERRKLSARLRLIEANASRAHQVADQLNNTIVLNGSSLDQAILREADIDDADLMIALTNDDKVNILSSVLAKRLGCKTNLALINDPAFQTFTRPLGIDAYINPRSVTISRVLQHVRRGRIRSVHSILDGRAELIEADALETSPLVGVSLRELDLPDGLRIGAIWRNETFIRPDGQMKIKPRDRVVIFAAGHAVRKVEQLFRVSLEFF</sequence>
<dbReference type="EMBL" id="VTWH01000002">
    <property type="protein sequence ID" value="KAA0970348.1"/>
    <property type="molecule type" value="Genomic_DNA"/>
</dbReference>
<dbReference type="NCBIfam" id="NF007032">
    <property type="entry name" value="PRK09496.1-4"/>
    <property type="match status" value="1"/>
</dbReference>
<dbReference type="NCBIfam" id="NF007031">
    <property type="entry name" value="PRK09496.1-2"/>
    <property type="match status" value="1"/>
</dbReference>
<keyword evidence="5" id="KW-0520">NAD</keyword>
<evidence type="ECO:0000313" key="9">
    <source>
        <dbReference type="EMBL" id="KAA0970348.1"/>
    </source>
</evidence>
<name>A0A5B0DVH2_9HYPH</name>
<dbReference type="AlphaFoldDB" id="A0A5B0DVH2"/>
<evidence type="ECO:0000259" key="8">
    <source>
        <dbReference type="PROSITE" id="PS51202"/>
    </source>
</evidence>
<dbReference type="Pfam" id="PF02254">
    <property type="entry name" value="TrkA_N"/>
    <property type="match status" value="2"/>
</dbReference>